<comment type="caution">
    <text evidence="1">The sequence shown here is derived from an EMBL/GenBank/DDBJ whole genome shotgun (WGS) entry which is preliminary data.</text>
</comment>
<name>A0A0L8BZM1_ENSAD</name>
<organism evidence="1 2">
    <name type="scientific">Ensifer adhaerens</name>
    <name type="common">Sinorhizobium morelense</name>
    <dbReference type="NCBI Taxonomy" id="106592"/>
    <lineage>
        <taxon>Bacteria</taxon>
        <taxon>Pseudomonadati</taxon>
        <taxon>Pseudomonadota</taxon>
        <taxon>Alphaproteobacteria</taxon>
        <taxon>Hyphomicrobiales</taxon>
        <taxon>Rhizobiaceae</taxon>
        <taxon>Sinorhizobium/Ensifer group</taxon>
        <taxon>Ensifer</taxon>
    </lineage>
</organism>
<dbReference type="EMBL" id="LGAP01000003">
    <property type="protein sequence ID" value="KOF20043.1"/>
    <property type="molecule type" value="Genomic_DNA"/>
</dbReference>
<evidence type="ECO:0000313" key="2">
    <source>
        <dbReference type="Proteomes" id="UP000037425"/>
    </source>
</evidence>
<reference evidence="2" key="1">
    <citation type="submission" date="2015-07" db="EMBL/GenBank/DDBJ databases">
        <title>Whole genome sequence of an Ensifer adhaerens strain isolated from a cave pool in the Wind Cave National Park.</title>
        <authorList>
            <person name="Eng W.W.H."/>
            <person name="Gan H.M."/>
            <person name="Barton H.A."/>
            <person name="Savka M.A."/>
        </authorList>
    </citation>
    <scope>NUCLEOTIDE SEQUENCE [LARGE SCALE GENOMIC DNA]</scope>
    <source>
        <strain evidence="2">SD006</strain>
    </source>
</reference>
<sequence length="62" mass="6817">MVWPVTKDESFEHRNKITPTMLESLTDAGGGSGDDGSSFGRDDILHLHLHSSNQPLIVPSRE</sequence>
<dbReference type="AlphaFoldDB" id="A0A0L8BZM1"/>
<dbReference type="Proteomes" id="UP000037425">
    <property type="component" value="Unassembled WGS sequence"/>
</dbReference>
<evidence type="ECO:0000313" key="1">
    <source>
        <dbReference type="EMBL" id="KOF20043.1"/>
    </source>
</evidence>
<protein>
    <submittedName>
        <fullName evidence="1">Uncharacterized protein</fullName>
    </submittedName>
</protein>
<accession>A0A0L8BZM1</accession>
<gene>
    <name evidence="1" type="ORF">AC244_09005</name>
</gene>
<proteinExistence type="predicted"/>